<dbReference type="STRING" id="1392877.SAMN05216221_3589"/>
<keyword evidence="3" id="KW-0378">Hydrolase</keyword>
<dbReference type="RefSeq" id="WP_090351029.1">
    <property type="nucleotide sequence ID" value="NZ_LT629751.1"/>
</dbReference>
<dbReference type="AlphaFoldDB" id="A0A1H1XYB0"/>
<dbReference type="EMBL" id="LT629751">
    <property type="protein sequence ID" value="SDT14115.1"/>
    <property type="molecule type" value="Genomic_DNA"/>
</dbReference>
<keyword evidence="2" id="KW-0540">Nuclease</keyword>
<sequence>MRKPARRKSARKKPASRLLGLALGLLAALAATLLIPPQAPDSFPEAKQLARQIHGEQGRTFYCGCAYQDNRVDLASCGYRPRKNRERAARIEWEHVVPAWVIGHQRQCWQRGGREHCSKSDPLFARAEADLHNLVPAIGEVNGDRSNFPFALLPTRPHQYGQCQMVVDFRARKAMPPEHTRGAIARTYLYMHERYRLLLSKQDRQLYEAWHRQYPADDEERRRNQAIACEMGWGNPYVGEVELWRCGFGRLGALAGSALAGTAPLARTALGAVLGR</sequence>
<evidence type="ECO:0000256" key="2">
    <source>
        <dbReference type="ARBA" id="ARBA00022722"/>
    </source>
</evidence>
<name>A0A1H1XYB0_9PSED</name>
<protein>
    <submittedName>
        <fullName evidence="5">Deoxyribonuclease-1</fullName>
    </submittedName>
</protein>
<dbReference type="PANTHER" id="PTHR33607:SF2">
    <property type="entry name" value="ENDONUCLEASE-1"/>
    <property type="match status" value="1"/>
</dbReference>
<gene>
    <name evidence="5" type="ORF">SAMN05216221_3589</name>
</gene>
<dbReference type="GO" id="GO:0016787">
    <property type="term" value="F:hydrolase activity"/>
    <property type="evidence" value="ECO:0007669"/>
    <property type="project" value="UniProtKB-KW"/>
</dbReference>
<feature type="signal peptide" evidence="4">
    <location>
        <begin position="1"/>
        <end position="30"/>
    </location>
</feature>
<keyword evidence="6" id="KW-1185">Reference proteome</keyword>
<comment type="similarity">
    <text evidence="1">Belongs to the EndA/NucM nuclease family.</text>
</comment>
<evidence type="ECO:0000256" key="4">
    <source>
        <dbReference type="SAM" id="SignalP"/>
    </source>
</evidence>
<accession>A0A1H1XYB0</accession>
<evidence type="ECO:0000256" key="3">
    <source>
        <dbReference type="ARBA" id="ARBA00022801"/>
    </source>
</evidence>
<keyword evidence="4" id="KW-0732">Signal</keyword>
<dbReference type="InterPro" id="IPR044925">
    <property type="entry name" value="His-Me_finger_sf"/>
</dbReference>
<dbReference type="GO" id="GO:0004518">
    <property type="term" value="F:nuclease activity"/>
    <property type="evidence" value="ECO:0007669"/>
    <property type="project" value="UniProtKB-KW"/>
</dbReference>
<evidence type="ECO:0000256" key="1">
    <source>
        <dbReference type="ARBA" id="ARBA00006429"/>
    </source>
</evidence>
<organism evidence="5 6">
    <name type="scientific">Pseudomonas oryzae</name>
    <dbReference type="NCBI Taxonomy" id="1392877"/>
    <lineage>
        <taxon>Bacteria</taxon>
        <taxon>Pseudomonadati</taxon>
        <taxon>Pseudomonadota</taxon>
        <taxon>Gammaproteobacteria</taxon>
        <taxon>Pseudomonadales</taxon>
        <taxon>Pseudomonadaceae</taxon>
        <taxon>Pseudomonas</taxon>
    </lineage>
</organism>
<feature type="chain" id="PRO_5009265972" evidence="4">
    <location>
        <begin position="31"/>
        <end position="276"/>
    </location>
</feature>
<dbReference type="PANTHER" id="PTHR33607">
    <property type="entry name" value="ENDONUCLEASE-1"/>
    <property type="match status" value="1"/>
</dbReference>
<proteinExistence type="inferred from homology"/>
<dbReference type="Proteomes" id="UP000243359">
    <property type="component" value="Chromosome I"/>
</dbReference>
<dbReference type="SUPFAM" id="SSF54060">
    <property type="entry name" value="His-Me finger endonucleases"/>
    <property type="match status" value="1"/>
</dbReference>
<evidence type="ECO:0000313" key="5">
    <source>
        <dbReference type="EMBL" id="SDT14115.1"/>
    </source>
</evidence>
<reference evidence="6" key="1">
    <citation type="submission" date="2016-10" db="EMBL/GenBank/DDBJ databases">
        <authorList>
            <person name="Varghese N."/>
            <person name="Submissions S."/>
        </authorList>
    </citation>
    <scope>NUCLEOTIDE SEQUENCE [LARGE SCALE GENOMIC DNA]</scope>
    <source>
        <strain evidence="6">KCTC 32247</strain>
    </source>
</reference>
<dbReference type="InterPro" id="IPR007346">
    <property type="entry name" value="Endonuclease-I"/>
</dbReference>
<dbReference type="Pfam" id="PF04231">
    <property type="entry name" value="Endonuclease_1"/>
    <property type="match status" value="1"/>
</dbReference>
<evidence type="ECO:0000313" key="6">
    <source>
        <dbReference type="Proteomes" id="UP000243359"/>
    </source>
</evidence>
<dbReference type="OrthoDB" id="9800417at2"/>